<feature type="domain" description="DDE-1" evidence="2">
    <location>
        <begin position="184"/>
        <end position="275"/>
    </location>
</feature>
<name>A0A0H5RBX0_9EUKA</name>
<proteinExistence type="predicted"/>
<feature type="compositionally biased region" description="Basic residues" evidence="1">
    <location>
        <begin position="29"/>
        <end position="38"/>
    </location>
</feature>
<evidence type="ECO:0000313" key="3">
    <source>
        <dbReference type="EMBL" id="CRZ11266.1"/>
    </source>
</evidence>
<feature type="region of interest" description="Disordered" evidence="1">
    <location>
        <begin position="29"/>
        <end position="49"/>
    </location>
</feature>
<accession>A0A0H5RBX0</accession>
<sequence>MVAKYETSDSDESNQDIAIALNAERQRSRRRLTLHSGRKTSLNSPTQSTISDRITEIESKDLPIQPWDLMTVALAEDPALAGRSKKSLLKTIRNHIHVQHALVKRRATHTAQNTRYCAAIIDDFVAATNTAIANRRLFGMPNSNVINMDQTNMPFDNPYKTTYPRRGSRTVIRKTIGSSVRCSVALSVTFDGQKLPPMIVFKGVSSGRIAKEFRDPKFGYPQDGMVYAVQSSAWFDEATILQYIDCIVKPWIRNHGGSLSYLQLDHFKCHLMGSVRDAASAIGSQTILNTVAHIGFQL</sequence>
<dbReference type="EMBL" id="HACM01010824">
    <property type="protein sequence ID" value="CRZ11266.1"/>
    <property type="molecule type" value="Transcribed_RNA"/>
</dbReference>
<evidence type="ECO:0000256" key="1">
    <source>
        <dbReference type="SAM" id="MobiDB-lite"/>
    </source>
</evidence>
<reference evidence="3" key="1">
    <citation type="submission" date="2015-04" db="EMBL/GenBank/DDBJ databases">
        <title>The genome sequence of the plant pathogenic Rhizarian Plasmodiophora brassicae reveals insights in its biotrophic life cycle and the origin of chitin synthesis.</title>
        <authorList>
            <person name="Schwelm A."/>
            <person name="Fogelqvist J."/>
            <person name="Knaust A."/>
            <person name="Julke S."/>
            <person name="Lilja T."/>
            <person name="Dhandapani V."/>
            <person name="Bonilla-Rosso G."/>
            <person name="Karlsson M."/>
            <person name="Shevchenko A."/>
            <person name="Choi S.R."/>
            <person name="Kim H.G."/>
            <person name="Park J.Y."/>
            <person name="Lim Y.P."/>
            <person name="Ludwig-Muller J."/>
            <person name="Dixelius C."/>
        </authorList>
    </citation>
    <scope>NUCLEOTIDE SEQUENCE</scope>
    <source>
        <tissue evidence="3">Potato root galls</tissue>
    </source>
</reference>
<organism evidence="3">
    <name type="scientific">Spongospora subterranea</name>
    <dbReference type="NCBI Taxonomy" id="70186"/>
    <lineage>
        <taxon>Eukaryota</taxon>
        <taxon>Sar</taxon>
        <taxon>Rhizaria</taxon>
        <taxon>Endomyxa</taxon>
        <taxon>Phytomyxea</taxon>
        <taxon>Plasmodiophorida</taxon>
        <taxon>Plasmodiophoridae</taxon>
        <taxon>Spongospora</taxon>
    </lineage>
</organism>
<evidence type="ECO:0000259" key="2">
    <source>
        <dbReference type="Pfam" id="PF03184"/>
    </source>
</evidence>
<dbReference type="GO" id="GO:0003676">
    <property type="term" value="F:nucleic acid binding"/>
    <property type="evidence" value="ECO:0007669"/>
    <property type="project" value="InterPro"/>
</dbReference>
<dbReference type="InterPro" id="IPR004875">
    <property type="entry name" value="DDE_SF_endonuclease_dom"/>
</dbReference>
<feature type="compositionally biased region" description="Polar residues" evidence="1">
    <location>
        <begin position="39"/>
        <end position="49"/>
    </location>
</feature>
<dbReference type="Pfam" id="PF03184">
    <property type="entry name" value="DDE_1"/>
    <property type="match status" value="1"/>
</dbReference>
<protein>
    <recommendedName>
        <fullName evidence="2">DDE-1 domain-containing protein</fullName>
    </recommendedName>
</protein>
<dbReference type="AlphaFoldDB" id="A0A0H5RBX0"/>